<feature type="binding site" evidence="8">
    <location>
        <position position="189"/>
    </location>
    <ligand>
        <name>ATP</name>
        <dbReference type="ChEBI" id="CHEBI:30616"/>
    </ligand>
</feature>
<comment type="cofactor">
    <cofactor evidence="8">
        <name>Mg(2+)</name>
        <dbReference type="ChEBI" id="CHEBI:18420"/>
    </cofactor>
    <cofactor evidence="8">
        <name>Mn(2+)</name>
        <dbReference type="ChEBI" id="CHEBI:29035"/>
    </cofactor>
</comment>
<comment type="catalytic activity">
    <reaction evidence="8">
        <text>L-tyrosyl-[protein] + UTP = O-(5'-uridylyl)-L-tyrosyl-[protein] + diphosphate</text>
        <dbReference type="Rhea" id="RHEA:83887"/>
        <dbReference type="Rhea" id="RHEA-COMP:10136"/>
        <dbReference type="Rhea" id="RHEA-COMP:20238"/>
        <dbReference type="ChEBI" id="CHEBI:33019"/>
        <dbReference type="ChEBI" id="CHEBI:46398"/>
        <dbReference type="ChEBI" id="CHEBI:46858"/>
        <dbReference type="ChEBI" id="CHEBI:90602"/>
    </reaction>
</comment>
<evidence type="ECO:0000256" key="6">
    <source>
        <dbReference type="ARBA" id="ARBA00022840"/>
    </source>
</evidence>
<evidence type="ECO:0000313" key="9">
    <source>
        <dbReference type="EMBL" id="MDD1792632.1"/>
    </source>
</evidence>
<keyword evidence="6 8" id="KW-0067">ATP-binding</keyword>
<keyword evidence="4 8" id="KW-0479">Metal-binding</keyword>
<feature type="binding site" evidence="8">
    <location>
        <position position="98"/>
    </location>
    <ligand>
        <name>ATP</name>
        <dbReference type="ChEBI" id="CHEBI:30616"/>
    </ligand>
</feature>
<evidence type="ECO:0000256" key="3">
    <source>
        <dbReference type="ARBA" id="ARBA00022695"/>
    </source>
</evidence>
<feature type="active site" description="Proton acceptor" evidence="8">
    <location>
        <position position="263"/>
    </location>
</feature>
<evidence type="ECO:0000313" key="10">
    <source>
        <dbReference type="Proteomes" id="UP001149400"/>
    </source>
</evidence>
<comment type="catalytic activity">
    <reaction evidence="8">
        <text>L-threonyl-[protein] + ATP = 3-O-(5'-adenylyl)-L-threonyl-[protein] + diphosphate</text>
        <dbReference type="Rhea" id="RHEA:54292"/>
        <dbReference type="Rhea" id="RHEA-COMP:11060"/>
        <dbReference type="Rhea" id="RHEA-COMP:13847"/>
        <dbReference type="ChEBI" id="CHEBI:30013"/>
        <dbReference type="ChEBI" id="CHEBI:30616"/>
        <dbReference type="ChEBI" id="CHEBI:33019"/>
        <dbReference type="ChEBI" id="CHEBI:138113"/>
        <dbReference type="EC" id="2.7.7.108"/>
    </reaction>
</comment>
<keyword evidence="10" id="KW-1185">Reference proteome</keyword>
<comment type="catalytic activity">
    <reaction evidence="8">
        <text>L-histidyl-[protein] + UTP = N(tele)-(5'-uridylyl)-L-histidyl-[protein] + diphosphate</text>
        <dbReference type="Rhea" id="RHEA:83891"/>
        <dbReference type="Rhea" id="RHEA-COMP:9745"/>
        <dbReference type="Rhea" id="RHEA-COMP:20239"/>
        <dbReference type="ChEBI" id="CHEBI:29979"/>
        <dbReference type="ChEBI" id="CHEBI:33019"/>
        <dbReference type="ChEBI" id="CHEBI:46398"/>
        <dbReference type="ChEBI" id="CHEBI:233474"/>
    </reaction>
</comment>
<protein>
    <recommendedName>
        <fullName evidence="8">Protein nucleotidyltransferase YdiU</fullName>
        <ecNumber evidence="8">2.7.7.-</ecNumber>
    </recommendedName>
    <alternativeName>
        <fullName evidence="8">Protein adenylyltransferase YdiU</fullName>
        <ecNumber evidence="8">2.7.7.108</ecNumber>
    </alternativeName>
    <alternativeName>
        <fullName evidence="8">Protein uridylyltransferase YdiU</fullName>
        <ecNumber evidence="8">2.7.7.-</ecNumber>
    </alternativeName>
</protein>
<feature type="binding site" evidence="8">
    <location>
        <position position="264"/>
    </location>
    <ligand>
        <name>Mg(2+)</name>
        <dbReference type="ChEBI" id="CHEBI:18420"/>
    </ligand>
</feature>
<comment type="catalytic activity">
    <reaction evidence="8">
        <text>L-tyrosyl-[protein] + ATP = O-(5'-adenylyl)-L-tyrosyl-[protein] + diphosphate</text>
        <dbReference type="Rhea" id="RHEA:54288"/>
        <dbReference type="Rhea" id="RHEA-COMP:10136"/>
        <dbReference type="Rhea" id="RHEA-COMP:13846"/>
        <dbReference type="ChEBI" id="CHEBI:30616"/>
        <dbReference type="ChEBI" id="CHEBI:33019"/>
        <dbReference type="ChEBI" id="CHEBI:46858"/>
        <dbReference type="ChEBI" id="CHEBI:83624"/>
        <dbReference type="EC" id="2.7.7.108"/>
    </reaction>
</comment>
<name>A0ABT5QX96_9GAMM</name>
<feature type="binding site" evidence="8">
    <location>
        <position position="182"/>
    </location>
    <ligand>
        <name>ATP</name>
        <dbReference type="ChEBI" id="CHEBI:30616"/>
    </ligand>
</feature>
<comment type="similarity">
    <text evidence="1 8">Belongs to the SELO family.</text>
</comment>
<keyword evidence="3 8" id="KW-0548">Nucleotidyltransferase</keyword>
<evidence type="ECO:0000256" key="7">
    <source>
        <dbReference type="ARBA" id="ARBA00022842"/>
    </source>
</evidence>
<gene>
    <name evidence="8" type="primary">ydiU</name>
    <name evidence="8" type="synonym">selO</name>
    <name evidence="9" type="ORF">LRP50_05805</name>
</gene>
<keyword evidence="8" id="KW-0464">Manganese</keyword>
<feature type="binding site" evidence="8">
    <location>
        <position position="130"/>
    </location>
    <ligand>
        <name>ATP</name>
        <dbReference type="ChEBI" id="CHEBI:30616"/>
    </ligand>
</feature>
<dbReference type="HAMAP" id="MF_00692">
    <property type="entry name" value="SelO"/>
    <property type="match status" value="1"/>
</dbReference>
<dbReference type="PANTHER" id="PTHR32057">
    <property type="entry name" value="PROTEIN ADENYLYLTRANSFERASE SELO, MITOCHONDRIAL"/>
    <property type="match status" value="1"/>
</dbReference>
<feature type="binding site" evidence="8">
    <location>
        <position position="97"/>
    </location>
    <ligand>
        <name>ATP</name>
        <dbReference type="ChEBI" id="CHEBI:30616"/>
    </ligand>
</feature>
<comment type="caution">
    <text evidence="9">The sequence shown here is derived from an EMBL/GenBank/DDBJ whole genome shotgun (WGS) entry which is preliminary data.</text>
</comment>
<keyword evidence="5 8" id="KW-0547">Nucleotide-binding</keyword>
<feature type="binding site" evidence="8">
    <location>
        <position position="273"/>
    </location>
    <ligand>
        <name>ATP</name>
        <dbReference type="ChEBI" id="CHEBI:30616"/>
    </ligand>
</feature>
<dbReference type="Pfam" id="PF02696">
    <property type="entry name" value="SelO"/>
    <property type="match status" value="1"/>
</dbReference>
<dbReference type="EC" id="2.7.7.108" evidence="8"/>
<accession>A0ABT5QX96</accession>
<dbReference type="PANTHER" id="PTHR32057:SF14">
    <property type="entry name" value="PROTEIN ADENYLYLTRANSFERASE SELO, MITOCHONDRIAL"/>
    <property type="match status" value="1"/>
</dbReference>
<evidence type="ECO:0000256" key="1">
    <source>
        <dbReference type="ARBA" id="ARBA00009747"/>
    </source>
</evidence>
<keyword evidence="7 8" id="KW-0460">Magnesium</keyword>
<keyword evidence="2 8" id="KW-0808">Transferase</keyword>
<comment type="catalytic activity">
    <reaction evidence="8">
        <text>L-seryl-[protein] + UTP = O-(5'-uridylyl)-L-seryl-[protein] + diphosphate</text>
        <dbReference type="Rhea" id="RHEA:64604"/>
        <dbReference type="Rhea" id="RHEA-COMP:9863"/>
        <dbReference type="Rhea" id="RHEA-COMP:16635"/>
        <dbReference type="ChEBI" id="CHEBI:29999"/>
        <dbReference type="ChEBI" id="CHEBI:33019"/>
        <dbReference type="ChEBI" id="CHEBI:46398"/>
        <dbReference type="ChEBI" id="CHEBI:156051"/>
    </reaction>
</comment>
<dbReference type="RefSeq" id="WP_274163530.1">
    <property type="nucleotide sequence ID" value="NZ_JAJUBC010000005.1"/>
</dbReference>
<comment type="function">
    <text evidence="8">Nucleotidyltransferase involved in the post-translational modification of proteins. It can catalyze the addition of adenosine monophosphate (AMP) or uridine monophosphate (UMP) to a protein, resulting in modifications known as AMPylation and UMPylation.</text>
</comment>
<evidence type="ECO:0000256" key="5">
    <source>
        <dbReference type="ARBA" id="ARBA00022741"/>
    </source>
</evidence>
<dbReference type="InterPro" id="IPR003846">
    <property type="entry name" value="SelO"/>
</dbReference>
<comment type="catalytic activity">
    <reaction evidence="8">
        <text>L-seryl-[protein] + ATP = 3-O-(5'-adenylyl)-L-seryl-[protein] + diphosphate</text>
        <dbReference type="Rhea" id="RHEA:58120"/>
        <dbReference type="Rhea" id="RHEA-COMP:9863"/>
        <dbReference type="Rhea" id="RHEA-COMP:15073"/>
        <dbReference type="ChEBI" id="CHEBI:29999"/>
        <dbReference type="ChEBI" id="CHEBI:30616"/>
        <dbReference type="ChEBI" id="CHEBI:33019"/>
        <dbReference type="ChEBI" id="CHEBI:142516"/>
        <dbReference type="EC" id="2.7.7.108"/>
    </reaction>
</comment>
<dbReference type="NCBIfam" id="NF000658">
    <property type="entry name" value="PRK00029.1"/>
    <property type="match status" value="1"/>
</dbReference>
<evidence type="ECO:0000256" key="8">
    <source>
        <dbReference type="HAMAP-Rule" id="MF_00692"/>
    </source>
</evidence>
<feature type="binding site" evidence="8">
    <location>
        <position position="118"/>
    </location>
    <ligand>
        <name>ATP</name>
        <dbReference type="ChEBI" id="CHEBI:30616"/>
    </ligand>
</feature>
<dbReference type="EC" id="2.7.7.-" evidence="8"/>
<dbReference type="Proteomes" id="UP001149400">
    <property type="component" value="Unassembled WGS sequence"/>
</dbReference>
<evidence type="ECO:0000256" key="4">
    <source>
        <dbReference type="ARBA" id="ARBA00022723"/>
    </source>
</evidence>
<proteinExistence type="inferred from homology"/>
<feature type="binding site" evidence="8">
    <location>
        <position position="273"/>
    </location>
    <ligand>
        <name>Mg(2+)</name>
        <dbReference type="ChEBI" id="CHEBI:18420"/>
    </ligand>
</feature>
<organism evidence="9 10">
    <name type="scientific">Enterovibrio gelatinilyticus</name>
    <dbReference type="NCBI Taxonomy" id="2899819"/>
    <lineage>
        <taxon>Bacteria</taxon>
        <taxon>Pseudomonadati</taxon>
        <taxon>Pseudomonadota</taxon>
        <taxon>Gammaproteobacteria</taxon>
        <taxon>Vibrionales</taxon>
        <taxon>Vibrionaceae</taxon>
        <taxon>Enterovibrio</taxon>
    </lineage>
</organism>
<feature type="binding site" evidence="8">
    <location>
        <position position="95"/>
    </location>
    <ligand>
        <name>ATP</name>
        <dbReference type="ChEBI" id="CHEBI:30616"/>
    </ligand>
</feature>
<dbReference type="EMBL" id="JAJUBC010000005">
    <property type="protein sequence ID" value="MDD1792632.1"/>
    <property type="molecule type" value="Genomic_DNA"/>
</dbReference>
<evidence type="ECO:0000256" key="2">
    <source>
        <dbReference type="ARBA" id="ARBA00022679"/>
    </source>
</evidence>
<sequence length="505" mass="56341">MNTSDNNSLDNPIQHQTYLALPDGLYSEVPPVRVEQPSLLVLNHDLLTRYGLSTDWFESADGINFLAGNHDYAEQHPMAMGYAGHQFGHYSPQLGDGRAHMLGQLKTNNDQFIDVQLKGSGRTPYSRGGDGRATLGAVIREYLISEAMAGLKIPTTRTLAMMATGDKVMRDYQMVPGAIQVRTATSHIRVGSFQYAYAKLGASGVKALADFLITHHYPDVSEHEVSDNKNKYVALFEAICVRQANLIAQWMLVGFIHGVMNTDNMSLVGESIDFGPCAFMDEFKANKVFSSIDRESRYAWDQQANIGYWNLQRLAETFLPLFDDKFNEDSDKSIEMAQAPLSVYVTVFQQAFQDGLKQKLGVTASTQDADDFINEALPTVAGESMDFTQFFDALTRVAQGDESETQLLSLFSNQEKGEQWIARWHSVRDLSSESVKAMRAANPALIARNHQVEQAIEDAMERDDFALFHRLSQALKNPYSVSGDNRDLQAAPMPEQRVLRTFCGT</sequence>
<reference evidence="9" key="1">
    <citation type="submission" date="2021-12" db="EMBL/GenBank/DDBJ databases">
        <title>Enterovibrio ZSDZ35 sp. nov. and Enterovibrio ZSDZ42 sp. nov., isolated from coastal seawater in Qingdao.</title>
        <authorList>
            <person name="Zhang P."/>
        </authorList>
    </citation>
    <scope>NUCLEOTIDE SEQUENCE</scope>
    <source>
        <strain evidence="9">ZSDZ42</strain>
    </source>
</reference>
<feature type="binding site" evidence="8">
    <location>
        <position position="131"/>
    </location>
    <ligand>
        <name>ATP</name>
        <dbReference type="ChEBI" id="CHEBI:30616"/>
    </ligand>
</feature>